<evidence type="ECO:0000259" key="8">
    <source>
        <dbReference type="Pfam" id="PF02687"/>
    </source>
</evidence>
<feature type="transmembrane region" description="Helical" evidence="7">
    <location>
        <begin position="365"/>
        <end position="386"/>
    </location>
</feature>
<dbReference type="InterPro" id="IPR051447">
    <property type="entry name" value="Lipoprotein-release_system"/>
</dbReference>
<feature type="domain" description="MacB-like periplasmic core" evidence="9">
    <location>
        <begin position="18"/>
        <end position="226"/>
    </location>
</feature>
<protein>
    <submittedName>
        <fullName evidence="10">ABC transporter permease</fullName>
    </submittedName>
</protein>
<dbReference type="RefSeq" id="WP_126803691.1">
    <property type="nucleotide sequence ID" value="NZ_PIPL01000001.1"/>
</dbReference>
<evidence type="ECO:0000256" key="4">
    <source>
        <dbReference type="ARBA" id="ARBA00022692"/>
    </source>
</evidence>
<dbReference type="InterPro" id="IPR025857">
    <property type="entry name" value="MacB_PCD"/>
</dbReference>
<comment type="similarity">
    <text evidence="2">Belongs to the ABC-4 integral membrane protein family. LolC/E subfamily.</text>
</comment>
<feature type="domain" description="ABC3 transporter permease C-terminal" evidence="8">
    <location>
        <begin position="272"/>
        <end position="395"/>
    </location>
</feature>
<evidence type="ECO:0000256" key="2">
    <source>
        <dbReference type="ARBA" id="ARBA00005236"/>
    </source>
</evidence>
<dbReference type="OrthoDB" id="9770036at2"/>
<feature type="transmembrane region" description="Helical" evidence="7">
    <location>
        <begin position="268"/>
        <end position="289"/>
    </location>
</feature>
<gene>
    <name evidence="10" type="ORF">CWE09_09360</name>
</gene>
<organism evidence="10 11">
    <name type="scientific">Aliidiomarina minuta</name>
    <dbReference type="NCBI Taxonomy" id="880057"/>
    <lineage>
        <taxon>Bacteria</taxon>
        <taxon>Pseudomonadati</taxon>
        <taxon>Pseudomonadota</taxon>
        <taxon>Gammaproteobacteria</taxon>
        <taxon>Alteromonadales</taxon>
        <taxon>Idiomarinaceae</taxon>
        <taxon>Aliidiomarina</taxon>
    </lineage>
</organism>
<keyword evidence="6 7" id="KW-0472">Membrane</keyword>
<dbReference type="Pfam" id="PF12704">
    <property type="entry name" value="MacB_PCD"/>
    <property type="match status" value="1"/>
</dbReference>
<dbReference type="Proteomes" id="UP000288293">
    <property type="component" value="Unassembled WGS sequence"/>
</dbReference>
<dbReference type="GO" id="GO:0044874">
    <property type="term" value="P:lipoprotein localization to outer membrane"/>
    <property type="evidence" value="ECO:0007669"/>
    <property type="project" value="TreeGrafter"/>
</dbReference>
<dbReference type="AlphaFoldDB" id="A0A432W9P5"/>
<sequence>MRWITFAFLNVLRNRRRSLFTILVAAVAVAAILTTSGFALFTYQSLAEKAARDEGNFIITHARYFTEEEDTPLQYGLSNVELLQKQLVKDDEIQSALPRIHFNGLISNGDKSSIFMGLGVEPEEFMLKGPFLSMESGRALSDFGSDTQPQIVLGKDLARSLKIMVGDYVTLLSTTTEGALNAMDFHVRGIYTTGVPDIDKRQLYIKLPDAQSLLYTDKVSSLSVYLFDINATQSKMEQYQFLSASLAFTPWWERAFYYQSVKDLYNRIFGLLGGIMVLLVFFSISNTMAMTVTERTREIATLAAMGSYQWEIIRNFVLESTIIGFLGATIGIAFTALTAWGLTYLGLEMPPPPGSNQGYPLTIEFSWQIALLITAIMILVCVLAALKAAYKGSAKPITEALSHV</sequence>
<evidence type="ECO:0000256" key="3">
    <source>
        <dbReference type="ARBA" id="ARBA00022475"/>
    </source>
</evidence>
<evidence type="ECO:0000256" key="6">
    <source>
        <dbReference type="ARBA" id="ARBA00023136"/>
    </source>
</evidence>
<evidence type="ECO:0000256" key="1">
    <source>
        <dbReference type="ARBA" id="ARBA00004651"/>
    </source>
</evidence>
<keyword evidence="5 7" id="KW-1133">Transmembrane helix</keyword>
<accession>A0A432W9P5</accession>
<keyword evidence="11" id="KW-1185">Reference proteome</keyword>
<evidence type="ECO:0000259" key="9">
    <source>
        <dbReference type="Pfam" id="PF12704"/>
    </source>
</evidence>
<evidence type="ECO:0000313" key="11">
    <source>
        <dbReference type="Proteomes" id="UP000288293"/>
    </source>
</evidence>
<dbReference type="EMBL" id="PIPL01000001">
    <property type="protein sequence ID" value="RUO26877.1"/>
    <property type="molecule type" value="Genomic_DNA"/>
</dbReference>
<evidence type="ECO:0000256" key="7">
    <source>
        <dbReference type="SAM" id="Phobius"/>
    </source>
</evidence>
<keyword evidence="4 7" id="KW-0812">Transmembrane</keyword>
<evidence type="ECO:0000256" key="5">
    <source>
        <dbReference type="ARBA" id="ARBA00022989"/>
    </source>
</evidence>
<comment type="subcellular location">
    <subcellularLocation>
        <location evidence="1">Cell membrane</location>
        <topology evidence="1">Multi-pass membrane protein</topology>
    </subcellularLocation>
</comment>
<dbReference type="PANTHER" id="PTHR30489:SF0">
    <property type="entry name" value="LIPOPROTEIN-RELEASING SYSTEM TRANSMEMBRANE PROTEIN LOLE"/>
    <property type="match status" value="1"/>
</dbReference>
<dbReference type="PANTHER" id="PTHR30489">
    <property type="entry name" value="LIPOPROTEIN-RELEASING SYSTEM TRANSMEMBRANE PROTEIN LOLE"/>
    <property type="match status" value="1"/>
</dbReference>
<dbReference type="InterPro" id="IPR003838">
    <property type="entry name" value="ABC3_permease_C"/>
</dbReference>
<evidence type="ECO:0000313" key="10">
    <source>
        <dbReference type="EMBL" id="RUO26877.1"/>
    </source>
</evidence>
<name>A0A432W9P5_9GAMM</name>
<reference evidence="10 11" key="1">
    <citation type="journal article" date="2011" name="Front. Microbiol.">
        <title>Genomic signatures of strain selection and enhancement in Bacillus atrophaeus var. globigii, a historical biowarfare simulant.</title>
        <authorList>
            <person name="Gibbons H.S."/>
            <person name="Broomall S.M."/>
            <person name="McNew L.A."/>
            <person name="Daligault H."/>
            <person name="Chapman C."/>
            <person name="Bruce D."/>
            <person name="Karavis M."/>
            <person name="Krepps M."/>
            <person name="McGregor P.A."/>
            <person name="Hong C."/>
            <person name="Park K.H."/>
            <person name="Akmal A."/>
            <person name="Feldman A."/>
            <person name="Lin J.S."/>
            <person name="Chang W.E."/>
            <person name="Higgs B.W."/>
            <person name="Demirev P."/>
            <person name="Lindquist J."/>
            <person name="Liem A."/>
            <person name="Fochler E."/>
            <person name="Read T.D."/>
            <person name="Tapia R."/>
            <person name="Johnson S."/>
            <person name="Bishop-Lilly K.A."/>
            <person name="Detter C."/>
            <person name="Han C."/>
            <person name="Sozhamannan S."/>
            <person name="Rosenzweig C.N."/>
            <person name="Skowronski E.W."/>
        </authorList>
    </citation>
    <scope>NUCLEOTIDE SEQUENCE [LARGE SCALE GENOMIC DNA]</scope>
    <source>
        <strain evidence="10 11">MLST1</strain>
    </source>
</reference>
<keyword evidence="3" id="KW-1003">Cell membrane</keyword>
<proteinExistence type="inferred from homology"/>
<feature type="transmembrane region" description="Helical" evidence="7">
    <location>
        <begin position="322"/>
        <end position="345"/>
    </location>
</feature>
<dbReference type="GO" id="GO:0098797">
    <property type="term" value="C:plasma membrane protein complex"/>
    <property type="evidence" value="ECO:0007669"/>
    <property type="project" value="TreeGrafter"/>
</dbReference>
<comment type="caution">
    <text evidence="10">The sequence shown here is derived from an EMBL/GenBank/DDBJ whole genome shotgun (WGS) entry which is preliminary data.</text>
</comment>
<dbReference type="Pfam" id="PF02687">
    <property type="entry name" value="FtsX"/>
    <property type="match status" value="1"/>
</dbReference>